<dbReference type="KEGG" id="phy:AJ81_02290"/>
<gene>
    <name evidence="1" type="ORF">AJ81_02290</name>
</gene>
<dbReference type="Proteomes" id="UP000077469">
    <property type="component" value="Chromosome"/>
</dbReference>
<dbReference type="STRING" id="1123384.AJ81_02290"/>
<dbReference type="PATRIC" id="fig|1123384.7.peg.455"/>
<accession>A0A0X1KTP8</accession>
<dbReference type="InterPro" id="IPR012349">
    <property type="entry name" value="Split_barrel_FMN-bd"/>
</dbReference>
<evidence type="ECO:0000313" key="1">
    <source>
        <dbReference type="EMBL" id="AJC74649.1"/>
    </source>
</evidence>
<dbReference type="EMBL" id="CP007141">
    <property type="protein sequence ID" value="AJC74649.1"/>
    <property type="molecule type" value="Genomic_DNA"/>
</dbReference>
<dbReference type="AlphaFoldDB" id="A0A0X1KTP8"/>
<sequence>MRIENGTVRLTVRGQERIYKLHELDGEFFNWQIQTRTKSLKIFLGLEKGVPNFSPHTVVMSTFSDEEEFPINSCIKGLGLVPKEEHLARLASRAMELIDLARQKGVNETFRERVNFLLELYENPDVFDRSVLSIIEMFYKRSYKNVLKDPRATLLFYDQMSGYSVMFNVIVELVPRGTDFYNYVTAVHDLFHVPRDPSVRTDRYEYVYRFWPTEAYDKTPGPKASQRLF</sequence>
<dbReference type="PaxDb" id="1123384-AJ81_02290"/>
<dbReference type="RefSeq" id="WP_031503696.1">
    <property type="nucleotide sequence ID" value="NC_022795.1"/>
</dbReference>
<dbReference type="SUPFAM" id="SSF50475">
    <property type="entry name" value="FMN-binding split barrel"/>
    <property type="match status" value="1"/>
</dbReference>
<dbReference type="Gene3D" id="2.30.110.10">
    <property type="entry name" value="Electron Transport, Fmn-binding Protein, Chain A"/>
    <property type="match status" value="1"/>
</dbReference>
<proteinExistence type="predicted"/>
<dbReference type="OrthoDB" id="44681at2"/>
<keyword evidence="2" id="KW-1185">Reference proteome</keyword>
<evidence type="ECO:0000313" key="2">
    <source>
        <dbReference type="Proteomes" id="UP000077469"/>
    </source>
</evidence>
<protein>
    <submittedName>
        <fullName evidence="1">Uncharacterized protein</fullName>
    </submittedName>
</protein>
<reference evidence="1 2" key="1">
    <citation type="submission" date="2014-01" db="EMBL/GenBank/DDBJ databases">
        <title>Genome sequencing of Thermotog hypogea.</title>
        <authorList>
            <person name="Zhang X."/>
            <person name="Alvare G."/>
            <person name="Fristensky B."/>
            <person name="Chen L."/>
            <person name="Suen T."/>
            <person name="Chen Q."/>
            <person name="Ma K."/>
        </authorList>
    </citation>
    <scope>NUCLEOTIDE SEQUENCE [LARGE SCALE GENOMIC DNA]</scope>
    <source>
        <strain evidence="1 2">DSM 11164</strain>
    </source>
</reference>
<name>A0A0X1KTP8_9THEM</name>
<organism evidence="1 2">
    <name type="scientific">Pseudothermotoga hypogea DSM 11164 = NBRC 106472</name>
    <dbReference type="NCBI Taxonomy" id="1123384"/>
    <lineage>
        <taxon>Bacteria</taxon>
        <taxon>Thermotogati</taxon>
        <taxon>Thermotogota</taxon>
        <taxon>Thermotogae</taxon>
        <taxon>Thermotogales</taxon>
        <taxon>Thermotogaceae</taxon>
        <taxon>Pseudothermotoga</taxon>
    </lineage>
</organism>